<dbReference type="CDD" id="cd00063">
    <property type="entry name" value="FN3"/>
    <property type="match status" value="1"/>
</dbReference>
<gene>
    <name evidence="2" type="ORF">V9T40_014174</name>
</gene>
<dbReference type="AlphaFoldDB" id="A0AAN9Y1V7"/>
<evidence type="ECO:0000259" key="1">
    <source>
        <dbReference type="PROSITE" id="PS50853"/>
    </source>
</evidence>
<protein>
    <recommendedName>
        <fullName evidence="1">Fibronectin type-III domain-containing protein</fullName>
    </recommendedName>
</protein>
<comment type="caution">
    <text evidence="2">The sequence shown here is derived from an EMBL/GenBank/DDBJ whole genome shotgun (WGS) entry which is preliminary data.</text>
</comment>
<dbReference type="Proteomes" id="UP001367676">
    <property type="component" value="Unassembled WGS sequence"/>
</dbReference>
<dbReference type="InterPro" id="IPR003961">
    <property type="entry name" value="FN3_dom"/>
</dbReference>
<dbReference type="EMBL" id="JBBCAQ010000033">
    <property type="protein sequence ID" value="KAK7582729.1"/>
    <property type="molecule type" value="Genomic_DNA"/>
</dbReference>
<organism evidence="2 3">
    <name type="scientific">Parthenolecanium corni</name>
    <dbReference type="NCBI Taxonomy" id="536013"/>
    <lineage>
        <taxon>Eukaryota</taxon>
        <taxon>Metazoa</taxon>
        <taxon>Ecdysozoa</taxon>
        <taxon>Arthropoda</taxon>
        <taxon>Hexapoda</taxon>
        <taxon>Insecta</taxon>
        <taxon>Pterygota</taxon>
        <taxon>Neoptera</taxon>
        <taxon>Paraneoptera</taxon>
        <taxon>Hemiptera</taxon>
        <taxon>Sternorrhyncha</taxon>
        <taxon>Coccoidea</taxon>
        <taxon>Coccidae</taxon>
        <taxon>Parthenolecanium</taxon>
    </lineage>
</organism>
<dbReference type="InterPro" id="IPR036116">
    <property type="entry name" value="FN3_sf"/>
</dbReference>
<evidence type="ECO:0000313" key="2">
    <source>
        <dbReference type="EMBL" id="KAK7582729.1"/>
    </source>
</evidence>
<feature type="domain" description="Fibronectin type-III" evidence="1">
    <location>
        <begin position="1"/>
        <end position="90"/>
    </location>
</feature>
<name>A0AAN9Y1V7_9HEMI</name>
<keyword evidence="3" id="KW-1185">Reference proteome</keyword>
<dbReference type="SUPFAM" id="SSF49265">
    <property type="entry name" value="Fibronectin type III"/>
    <property type="match status" value="1"/>
</dbReference>
<dbReference type="Gene3D" id="2.60.40.10">
    <property type="entry name" value="Immunoglobulins"/>
    <property type="match status" value="1"/>
</dbReference>
<sequence length="189" mass="20671">MTKIIPLGSSAFYLEWTAPAEITGAEITNFEITYSSPVRGGQVLTKPSARKVFVSGFDENEEVKFSIHALSGKRSGPKTVIESKTGGKSASNPAKPGFVLKVRKENSTNYVLAEWFPCDVRMACGNARPGSEFIVKYKMKGSPFYEAILGSDGYALVPVTLNNVYEFIVISVDGYFRTESDPLEVFISS</sequence>
<evidence type="ECO:0000313" key="3">
    <source>
        <dbReference type="Proteomes" id="UP001367676"/>
    </source>
</evidence>
<dbReference type="InterPro" id="IPR013783">
    <property type="entry name" value="Ig-like_fold"/>
</dbReference>
<reference evidence="2 3" key="1">
    <citation type="submission" date="2024-03" db="EMBL/GenBank/DDBJ databases">
        <title>Adaptation during the transition from Ophiocordyceps entomopathogen to insect associate is accompanied by gene loss and intensified selection.</title>
        <authorList>
            <person name="Ward C.M."/>
            <person name="Onetto C.A."/>
            <person name="Borneman A.R."/>
        </authorList>
    </citation>
    <scope>NUCLEOTIDE SEQUENCE [LARGE SCALE GENOMIC DNA]</scope>
    <source>
        <strain evidence="2">AWRI1</strain>
        <tissue evidence="2">Single Adult Female</tissue>
    </source>
</reference>
<dbReference type="PROSITE" id="PS50853">
    <property type="entry name" value="FN3"/>
    <property type="match status" value="1"/>
</dbReference>
<accession>A0AAN9Y1V7</accession>
<proteinExistence type="predicted"/>
<dbReference type="Pfam" id="PF00041">
    <property type="entry name" value="fn3"/>
    <property type="match status" value="1"/>
</dbReference>